<evidence type="ECO:0000313" key="3">
    <source>
        <dbReference type="Proteomes" id="UP000221222"/>
    </source>
</evidence>
<protein>
    <submittedName>
        <fullName evidence="1">DUF3396 domain-containing protein</fullName>
    </submittedName>
</protein>
<dbReference type="Proteomes" id="UP000262712">
    <property type="component" value="Chromosome"/>
</dbReference>
<reference evidence="1 4" key="2">
    <citation type="submission" date="2018-08" db="EMBL/GenBank/DDBJ databases">
        <title>Complete genome of the Arcobacter molluscorum type strain LMG 25693.</title>
        <authorList>
            <person name="Miller W.G."/>
            <person name="Yee E."/>
            <person name="Bono J.L."/>
        </authorList>
    </citation>
    <scope>NUCLEOTIDE SEQUENCE [LARGE SCALE GENOMIC DNA]</scope>
    <source>
        <strain evidence="1 4">CECT 7696</strain>
    </source>
</reference>
<accession>A0A2G1DJL9</accession>
<keyword evidence="3" id="KW-1185">Reference proteome</keyword>
<dbReference type="KEGG" id="amol:AMOL_1889"/>
<dbReference type="InterPro" id="IPR021815">
    <property type="entry name" value="TsiV"/>
</dbReference>
<proteinExistence type="predicted"/>
<evidence type="ECO:0000313" key="2">
    <source>
        <dbReference type="EMBL" id="PHO18689.1"/>
    </source>
</evidence>
<name>A0A2G1DJL9_9BACT</name>
<reference evidence="2 3" key="1">
    <citation type="submission" date="2017-09" db="EMBL/GenBank/DDBJ databases">
        <title>Arcobacter canalis sp. nov., a new species isolated from a water canal contaminated with urban sewage.</title>
        <authorList>
            <person name="Perez-Cataluna A."/>
            <person name="Salas-Masso N."/>
            <person name="Figueras M.J."/>
        </authorList>
    </citation>
    <scope>NUCLEOTIDE SEQUENCE [LARGE SCALE GENOMIC DNA]</scope>
    <source>
        <strain evidence="2 3">F98-3</strain>
    </source>
</reference>
<evidence type="ECO:0000313" key="4">
    <source>
        <dbReference type="Proteomes" id="UP000262712"/>
    </source>
</evidence>
<dbReference type="Pfam" id="PF11876">
    <property type="entry name" value="TsiV"/>
    <property type="match status" value="1"/>
</dbReference>
<organism evidence="2 3">
    <name type="scientific">Malaciobacter molluscorum LMG 25693</name>
    <dbReference type="NCBI Taxonomy" id="870501"/>
    <lineage>
        <taxon>Bacteria</taxon>
        <taxon>Pseudomonadati</taxon>
        <taxon>Campylobacterota</taxon>
        <taxon>Epsilonproteobacteria</taxon>
        <taxon>Campylobacterales</taxon>
        <taxon>Arcobacteraceae</taxon>
        <taxon>Malaciobacter</taxon>
    </lineage>
</organism>
<evidence type="ECO:0000313" key="1">
    <source>
        <dbReference type="EMBL" id="AXX92852.1"/>
    </source>
</evidence>
<dbReference type="EMBL" id="NXFY01000004">
    <property type="protein sequence ID" value="PHO18689.1"/>
    <property type="molecule type" value="Genomic_DNA"/>
</dbReference>
<dbReference type="RefSeq" id="WP_099341747.1">
    <property type="nucleotide sequence ID" value="NZ_CP032098.1"/>
</dbReference>
<dbReference type="Proteomes" id="UP000221222">
    <property type="component" value="Unassembled WGS sequence"/>
</dbReference>
<dbReference type="AlphaFoldDB" id="A0A2G1DJL9"/>
<gene>
    <name evidence="1" type="ORF">AMOL_1889</name>
    <name evidence="2" type="ORF">CPU12_03755</name>
</gene>
<sequence>MDSTLEQELRLMDSKDQIVLMNVCLNLTLFFRGGSTPEKRQAILIMLTDYQQMMQGKLNFTTNPQARSWKDLRKKPYQTPHDWLPQLSDQGWEFVYHGGQHYRDASDIRFLVLGKPSWQEQHGDLGWVTVNFPLNFFSTSPETFQDVALRWIEVLQPLHGYGAISTTHNHFDNHEYESLEVQLAKQYPGLDIPDYIGHGLHLKDQIKGVNWLTIIHQTHLDSIGGLAALETISGIRVWQRGDNTIIQAADQPTLVKIPQSYYQLGALLAPVRSTTLYEPHYEDEGFTEEDYAQWLARFDTLDI</sequence>
<dbReference type="EMBL" id="CP032098">
    <property type="protein sequence ID" value="AXX92852.1"/>
    <property type="molecule type" value="Genomic_DNA"/>
</dbReference>